<dbReference type="Proteomes" id="UP001365542">
    <property type="component" value="Unassembled WGS sequence"/>
</dbReference>
<reference evidence="3 4" key="1">
    <citation type="submission" date="2019-10" db="EMBL/GenBank/DDBJ databases">
        <authorList>
            <person name="Palmer J.M."/>
        </authorList>
    </citation>
    <scope>NUCLEOTIDE SEQUENCE [LARGE SCALE GENOMIC DNA]</scope>
    <source>
        <strain evidence="3 4">TWF694</strain>
    </source>
</reference>
<feature type="chain" id="PRO_5043945399" evidence="2">
    <location>
        <begin position="19"/>
        <end position="214"/>
    </location>
</feature>
<dbReference type="AlphaFoldDB" id="A0AAV9X0G7"/>
<organism evidence="3 4">
    <name type="scientific">Orbilia ellipsospora</name>
    <dbReference type="NCBI Taxonomy" id="2528407"/>
    <lineage>
        <taxon>Eukaryota</taxon>
        <taxon>Fungi</taxon>
        <taxon>Dikarya</taxon>
        <taxon>Ascomycota</taxon>
        <taxon>Pezizomycotina</taxon>
        <taxon>Orbiliomycetes</taxon>
        <taxon>Orbiliales</taxon>
        <taxon>Orbiliaceae</taxon>
        <taxon>Orbilia</taxon>
    </lineage>
</organism>
<feature type="region of interest" description="Disordered" evidence="1">
    <location>
        <begin position="192"/>
        <end position="214"/>
    </location>
</feature>
<comment type="caution">
    <text evidence="3">The sequence shown here is derived from an EMBL/GenBank/DDBJ whole genome shotgun (WGS) entry which is preliminary data.</text>
</comment>
<sequence>MKSIISLASLVALSSAAAILPPPPPGQLSGPFGLTIESPSWQYNGKFFTAELQATSYAAATISPYEDNGFYYELRTGILYHQDQVAGGSWSGGQTEALAATPLQQSVPGQQVTPLTFQEAYNARGGIQADVSMGFDAQGYLTHAGQRNVWFACTGPGGQGGYAAISLLVGSPPDSSFCTPIGIRVAGLAQGPGGPGPHKAKVGVTVKNGTTQKL</sequence>
<proteinExistence type="predicted"/>
<evidence type="ECO:0000313" key="4">
    <source>
        <dbReference type="Proteomes" id="UP001365542"/>
    </source>
</evidence>
<feature type="signal peptide" evidence="2">
    <location>
        <begin position="1"/>
        <end position="18"/>
    </location>
</feature>
<protein>
    <submittedName>
        <fullName evidence="3">Uncharacterized protein</fullName>
    </submittedName>
</protein>
<dbReference type="EMBL" id="JAVHJO010000012">
    <property type="protein sequence ID" value="KAK6531768.1"/>
    <property type="molecule type" value="Genomic_DNA"/>
</dbReference>
<keyword evidence="2" id="KW-0732">Signal</keyword>
<gene>
    <name evidence="3" type="ORF">TWF694_002937</name>
</gene>
<name>A0AAV9X0G7_9PEZI</name>
<evidence type="ECO:0000256" key="2">
    <source>
        <dbReference type="SAM" id="SignalP"/>
    </source>
</evidence>
<evidence type="ECO:0000313" key="3">
    <source>
        <dbReference type="EMBL" id="KAK6531768.1"/>
    </source>
</evidence>
<keyword evidence="4" id="KW-1185">Reference proteome</keyword>
<evidence type="ECO:0000256" key="1">
    <source>
        <dbReference type="SAM" id="MobiDB-lite"/>
    </source>
</evidence>
<accession>A0AAV9X0G7</accession>